<dbReference type="AlphaFoldDB" id="A0A2P6N002"/>
<comment type="caution">
    <text evidence="2">The sequence shown here is derived from an EMBL/GenBank/DDBJ whole genome shotgun (WGS) entry which is preliminary data.</text>
</comment>
<dbReference type="STRING" id="1890364.A0A2P6N002"/>
<dbReference type="InterPro" id="IPR000719">
    <property type="entry name" value="Prot_kinase_dom"/>
</dbReference>
<dbReference type="InterPro" id="IPR050122">
    <property type="entry name" value="RTK"/>
</dbReference>
<dbReference type="GO" id="GO:0005886">
    <property type="term" value="C:plasma membrane"/>
    <property type="evidence" value="ECO:0007669"/>
    <property type="project" value="TreeGrafter"/>
</dbReference>
<sequence length="159" mass="18202">MLHIAKALSYLESADIIHTEVSARNVLMKGDTAKLSGFGHAMMSGQKPDESVKEISRRWNAPEVMKRREYSFASDIWSFGVLFWEVMNYGQIPYGYMSEQEIEEYVTGGGRLVSKGFETHNVLMRRCWKADPRERTTSRDIVAELQSRIQSSSKLDLSE</sequence>
<dbReference type="OrthoDB" id="346907at2759"/>
<dbReference type="SMART" id="SM00219">
    <property type="entry name" value="TyrKc"/>
    <property type="match status" value="1"/>
</dbReference>
<dbReference type="InParanoid" id="A0A2P6N002"/>
<evidence type="ECO:0000313" key="2">
    <source>
        <dbReference type="EMBL" id="PRP77288.1"/>
    </source>
</evidence>
<protein>
    <submittedName>
        <fullName evidence="2">Megakaryocyte-associated tyrosine-protein kinase</fullName>
    </submittedName>
</protein>
<reference evidence="2 3" key="1">
    <citation type="journal article" date="2018" name="Genome Biol. Evol.">
        <title>Multiple Roots of Fruiting Body Formation in Amoebozoa.</title>
        <authorList>
            <person name="Hillmann F."/>
            <person name="Forbes G."/>
            <person name="Novohradska S."/>
            <person name="Ferling I."/>
            <person name="Riege K."/>
            <person name="Groth M."/>
            <person name="Westermann M."/>
            <person name="Marz M."/>
            <person name="Spaller T."/>
            <person name="Winckler T."/>
            <person name="Schaap P."/>
            <person name="Glockner G."/>
        </authorList>
    </citation>
    <scope>NUCLEOTIDE SEQUENCE [LARGE SCALE GENOMIC DNA]</scope>
    <source>
        <strain evidence="2 3">Jena</strain>
    </source>
</reference>
<keyword evidence="2" id="KW-0808">Transferase</keyword>
<dbReference type="Proteomes" id="UP000241769">
    <property type="component" value="Unassembled WGS sequence"/>
</dbReference>
<dbReference type="InterPro" id="IPR011009">
    <property type="entry name" value="Kinase-like_dom_sf"/>
</dbReference>
<dbReference type="GO" id="GO:0007169">
    <property type="term" value="P:cell surface receptor protein tyrosine kinase signaling pathway"/>
    <property type="evidence" value="ECO:0007669"/>
    <property type="project" value="TreeGrafter"/>
</dbReference>
<organism evidence="2 3">
    <name type="scientific">Planoprotostelium fungivorum</name>
    <dbReference type="NCBI Taxonomy" id="1890364"/>
    <lineage>
        <taxon>Eukaryota</taxon>
        <taxon>Amoebozoa</taxon>
        <taxon>Evosea</taxon>
        <taxon>Variosea</taxon>
        <taxon>Cavosteliida</taxon>
        <taxon>Cavosteliaceae</taxon>
        <taxon>Planoprotostelium</taxon>
    </lineage>
</organism>
<feature type="domain" description="Protein kinase" evidence="1">
    <location>
        <begin position="1"/>
        <end position="149"/>
    </location>
</feature>
<name>A0A2P6N002_9EUKA</name>
<accession>A0A2P6N002</accession>
<keyword evidence="2" id="KW-0418">Kinase</keyword>
<dbReference type="InterPro" id="IPR020635">
    <property type="entry name" value="Tyr_kinase_cat_dom"/>
</dbReference>
<dbReference type="PROSITE" id="PS50011">
    <property type="entry name" value="PROTEIN_KINASE_DOM"/>
    <property type="match status" value="1"/>
</dbReference>
<evidence type="ECO:0000313" key="3">
    <source>
        <dbReference type="Proteomes" id="UP000241769"/>
    </source>
</evidence>
<keyword evidence="3" id="KW-1185">Reference proteome</keyword>
<dbReference type="EMBL" id="MDYQ01000270">
    <property type="protein sequence ID" value="PRP77288.1"/>
    <property type="molecule type" value="Genomic_DNA"/>
</dbReference>
<evidence type="ECO:0000259" key="1">
    <source>
        <dbReference type="PROSITE" id="PS50011"/>
    </source>
</evidence>
<dbReference type="InterPro" id="IPR001245">
    <property type="entry name" value="Ser-Thr/Tyr_kinase_cat_dom"/>
</dbReference>
<proteinExistence type="predicted"/>
<dbReference type="Gene3D" id="1.10.510.10">
    <property type="entry name" value="Transferase(Phosphotransferase) domain 1"/>
    <property type="match status" value="1"/>
</dbReference>
<dbReference type="GO" id="GO:0004714">
    <property type="term" value="F:transmembrane receptor protein tyrosine kinase activity"/>
    <property type="evidence" value="ECO:0007669"/>
    <property type="project" value="TreeGrafter"/>
</dbReference>
<dbReference type="PRINTS" id="PR00109">
    <property type="entry name" value="TYRKINASE"/>
</dbReference>
<dbReference type="GO" id="GO:0005524">
    <property type="term" value="F:ATP binding"/>
    <property type="evidence" value="ECO:0007669"/>
    <property type="project" value="InterPro"/>
</dbReference>
<dbReference type="PANTHER" id="PTHR24416:SF600">
    <property type="entry name" value="PDGF- AND VEGF-RECEPTOR RELATED, ISOFORM J"/>
    <property type="match status" value="1"/>
</dbReference>
<dbReference type="PANTHER" id="PTHR24416">
    <property type="entry name" value="TYROSINE-PROTEIN KINASE RECEPTOR"/>
    <property type="match status" value="1"/>
</dbReference>
<dbReference type="GO" id="GO:0043235">
    <property type="term" value="C:receptor complex"/>
    <property type="evidence" value="ECO:0007669"/>
    <property type="project" value="TreeGrafter"/>
</dbReference>
<dbReference type="Pfam" id="PF07714">
    <property type="entry name" value="PK_Tyr_Ser-Thr"/>
    <property type="match status" value="1"/>
</dbReference>
<gene>
    <name evidence="2" type="ORF">PROFUN_14357</name>
</gene>
<dbReference type="SUPFAM" id="SSF56112">
    <property type="entry name" value="Protein kinase-like (PK-like)"/>
    <property type="match status" value="1"/>
</dbReference>